<accession>A0A1F5HZS2</accession>
<dbReference type="STRING" id="1797729.A3A60_01580"/>
<reference evidence="1 2" key="1">
    <citation type="journal article" date="2016" name="Nat. Commun.">
        <title>Thousands of microbial genomes shed light on interconnected biogeochemical processes in an aquifer system.</title>
        <authorList>
            <person name="Anantharaman K."/>
            <person name="Brown C.T."/>
            <person name="Hug L.A."/>
            <person name="Sharon I."/>
            <person name="Castelle C.J."/>
            <person name="Probst A.J."/>
            <person name="Thomas B.C."/>
            <person name="Singh A."/>
            <person name="Wilkins M.J."/>
            <person name="Karaoz U."/>
            <person name="Brodie E.L."/>
            <person name="Williams K.H."/>
            <person name="Hubbard S.S."/>
            <person name="Banfield J.F."/>
        </authorList>
    </citation>
    <scope>NUCLEOTIDE SEQUENCE [LARGE SCALE GENOMIC DNA]</scope>
</reference>
<evidence type="ECO:0000313" key="1">
    <source>
        <dbReference type="EMBL" id="OGE09601.1"/>
    </source>
</evidence>
<gene>
    <name evidence="1" type="ORF">A3A60_01580</name>
</gene>
<dbReference type="AlphaFoldDB" id="A0A1F5HZS2"/>
<sequence length="256" mass="29492">MINTIERVNIKNLVVEEPKTKLEPFVPEEQFTDEDIKKARKFLERKDFNSELAYRMFVMFGENKFVLTEEAEDVLNVGLQALKMFGNDSHVSAVLMASQLNPDYLEKVAPTQEDLDLIFDHFTKVKDSGFLAEDFANLKVAFPNIFEKLNLDKNHFLSRLNNDTTVNRLMTAASIRIMFPDTDPSSLLGREEISSYMKLFKDAKGVEIFEGAIRWAYYLSVFLAKEIRTENGRLVLGYGKILDEDVVLPLPESRRF</sequence>
<evidence type="ECO:0000313" key="2">
    <source>
        <dbReference type="Proteomes" id="UP000179227"/>
    </source>
</evidence>
<dbReference type="Proteomes" id="UP000179227">
    <property type="component" value="Unassembled WGS sequence"/>
</dbReference>
<proteinExistence type="predicted"/>
<organism evidence="1 2">
    <name type="scientific">Candidatus Curtissbacteria bacterium RIFCSPLOWO2_01_FULL_42_26</name>
    <dbReference type="NCBI Taxonomy" id="1797729"/>
    <lineage>
        <taxon>Bacteria</taxon>
        <taxon>Candidatus Curtissiibacteriota</taxon>
    </lineage>
</organism>
<name>A0A1F5HZS2_9BACT</name>
<comment type="caution">
    <text evidence="1">The sequence shown here is derived from an EMBL/GenBank/DDBJ whole genome shotgun (WGS) entry which is preliminary data.</text>
</comment>
<protein>
    <submittedName>
        <fullName evidence="1">Uncharacterized protein</fullName>
    </submittedName>
</protein>
<dbReference type="EMBL" id="MFBS01000018">
    <property type="protein sequence ID" value="OGE09601.1"/>
    <property type="molecule type" value="Genomic_DNA"/>
</dbReference>